<evidence type="ECO:0000313" key="10">
    <source>
        <dbReference type="Proteomes" id="UP001501265"/>
    </source>
</evidence>
<evidence type="ECO:0000256" key="3">
    <source>
        <dbReference type="ARBA" id="ARBA00022989"/>
    </source>
</evidence>
<evidence type="ECO:0000256" key="4">
    <source>
        <dbReference type="ARBA" id="ARBA00023136"/>
    </source>
</evidence>
<feature type="transmembrane region" description="Helical" evidence="6">
    <location>
        <begin position="164"/>
        <end position="187"/>
    </location>
</feature>
<gene>
    <name evidence="9" type="ORF">GCM10023220_30720</name>
</gene>
<dbReference type="EMBL" id="BAABIG010000025">
    <property type="protein sequence ID" value="GAA4800199.1"/>
    <property type="molecule type" value="Genomic_DNA"/>
</dbReference>
<dbReference type="PIRSF" id="PIRSF006648">
    <property type="entry name" value="DrrB"/>
    <property type="match status" value="1"/>
</dbReference>
<evidence type="ECO:0000256" key="5">
    <source>
        <dbReference type="ARBA" id="ARBA00023251"/>
    </source>
</evidence>
<feature type="domain" description="ABC transmembrane type-2" evidence="8">
    <location>
        <begin position="54"/>
        <end position="292"/>
    </location>
</feature>
<dbReference type="RefSeq" id="WP_345620147.1">
    <property type="nucleotide sequence ID" value="NZ_BAABIG010000025.1"/>
</dbReference>
<evidence type="ECO:0000259" key="8">
    <source>
        <dbReference type="PROSITE" id="PS51012"/>
    </source>
</evidence>
<keyword evidence="4 6" id="KW-0472">Membrane</keyword>
<accession>A0ABP9BTI2</accession>
<evidence type="ECO:0000256" key="1">
    <source>
        <dbReference type="ARBA" id="ARBA00004141"/>
    </source>
</evidence>
<organism evidence="9 10">
    <name type="scientific">Streptomyces ziwulingensis</name>
    <dbReference type="NCBI Taxonomy" id="1045501"/>
    <lineage>
        <taxon>Bacteria</taxon>
        <taxon>Bacillati</taxon>
        <taxon>Actinomycetota</taxon>
        <taxon>Actinomycetes</taxon>
        <taxon>Kitasatosporales</taxon>
        <taxon>Streptomycetaceae</taxon>
        <taxon>Streptomyces</taxon>
    </lineage>
</organism>
<keyword evidence="2 6" id="KW-0812">Transmembrane</keyword>
<dbReference type="Pfam" id="PF01061">
    <property type="entry name" value="ABC2_membrane"/>
    <property type="match status" value="1"/>
</dbReference>
<keyword evidence="10" id="KW-1185">Reference proteome</keyword>
<dbReference type="PRINTS" id="PR00164">
    <property type="entry name" value="ABC2TRNSPORT"/>
</dbReference>
<reference evidence="10" key="1">
    <citation type="journal article" date="2019" name="Int. J. Syst. Evol. Microbiol.">
        <title>The Global Catalogue of Microorganisms (GCM) 10K type strain sequencing project: providing services to taxonomists for standard genome sequencing and annotation.</title>
        <authorList>
            <consortium name="The Broad Institute Genomics Platform"/>
            <consortium name="The Broad Institute Genome Sequencing Center for Infectious Disease"/>
            <person name="Wu L."/>
            <person name="Ma J."/>
        </authorList>
    </citation>
    <scope>NUCLEOTIDE SEQUENCE [LARGE SCALE GENOMIC DNA]</scope>
    <source>
        <strain evidence="10">JCM 18081</strain>
    </source>
</reference>
<keyword evidence="3 6" id="KW-1133">Transmembrane helix</keyword>
<evidence type="ECO:0000256" key="7">
    <source>
        <dbReference type="SAM" id="MobiDB-lite"/>
    </source>
</evidence>
<keyword evidence="5" id="KW-0046">Antibiotic resistance</keyword>
<keyword evidence="6" id="KW-0813">Transport</keyword>
<dbReference type="InterPro" id="IPR013525">
    <property type="entry name" value="ABC2_TM"/>
</dbReference>
<proteinExistence type="inferred from homology"/>
<feature type="transmembrane region" description="Helical" evidence="6">
    <location>
        <begin position="194"/>
        <end position="214"/>
    </location>
</feature>
<feature type="transmembrane region" description="Helical" evidence="6">
    <location>
        <begin position="86"/>
        <end position="110"/>
    </location>
</feature>
<comment type="similarity">
    <text evidence="6">Belongs to the ABC-2 integral membrane protein family.</text>
</comment>
<evidence type="ECO:0000256" key="2">
    <source>
        <dbReference type="ARBA" id="ARBA00022692"/>
    </source>
</evidence>
<name>A0ABP9BTI2_9ACTN</name>
<feature type="transmembrane region" description="Helical" evidence="6">
    <location>
        <begin position="267"/>
        <end position="286"/>
    </location>
</feature>
<comment type="caution">
    <text evidence="9">The sequence shown here is derived from an EMBL/GenBank/DDBJ whole genome shotgun (WGS) entry which is preliminary data.</text>
</comment>
<dbReference type="InterPro" id="IPR000412">
    <property type="entry name" value="ABC_2_transport"/>
</dbReference>
<feature type="transmembrane region" description="Helical" evidence="6">
    <location>
        <begin position="130"/>
        <end position="152"/>
    </location>
</feature>
<keyword evidence="6" id="KW-1003">Cell membrane</keyword>
<dbReference type="InterPro" id="IPR047817">
    <property type="entry name" value="ABC2_TM_bact-type"/>
</dbReference>
<evidence type="ECO:0000313" key="9">
    <source>
        <dbReference type="EMBL" id="GAA4800199.1"/>
    </source>
</evidence>
<dbReference type="PROSITE" id="PS51012">
    <property type="entry name" value="ABC_TM2"/>
    <property type="match status" value="1"/>
</dbReference>
<feature type="region of interest" description="Disordered" evidence="7">
    <location>
        <begin position="1"/>
        <end position="28"/>
    </location>
</feature>
<dbReference type="PANTHER" id="PTHR43229">
    <property type="entry name" value="NODULATION PROTEIN J"/>
    <property type="match status" value="1"/>
</dbReference>
<feature type="compositionally biased region" description="Basic and acidic residues" evidence="7">
    <location>
        <begin position="19"/>
        <end position="28"/>
    </location>
</feature>
<dbReference type="Proteomes" id="UP001501265">
    <property type="component" value="Unassembled WGS sequence"/>
</dbReference>
<feature type="transmembrane region" description="Helical" evidence="6">
    <location>
        <begin position="54"/>
        <end position="74"/>
    </location>
</feature>
<comment type="subcellular location">
    <subcellularLocation>
        <location evidence="6">Cell membrane</location>
        <topology evidence="6">Multi-pass membrane protein</topology>
    </subcellularLocation>
    <subcellularLocation>
        <location evidence="1">Membrane</location>
        <topology evidence="1">Multi-pass membrane protein</topology>
    </subcellularLocation>
</comment>
<dbReference type="PANTHER" id="PTHR43229:SF2">
    <property type="entry name" value="NODULATION PROTEIN J"/>
    <property type="match status" value="1"/>
</dbReference>
<sequence>MSRTGTSVSPAVPAAGRAPEADPAGRRGGRLVREARTVRLMWRRETIRFARNRLRVAMGLLTPLMFLLILGTGLQSAADGFDQYRAFLFPGVLLMALQAPAIAVGASIVWDRQSGFLRQVLAAPLSRGSILVGICLGGATSGTLYAACVLVTAPVVGVPYGPGLLLVLLELALIAFAFTAFGVVAAVTISRPETFQIVIGLAMMPLLFLSGAMFPAGGLPGWLGAAVLLNPLTYGVDAVRRAMPGDGVVTYGDRVTGPEPFGWAPPVLLEVGLIALLGLAAVTVAARHFARSR</sequence>
<dbReference type="InterPro" id="IPR051784">
    <property type="entry name" value="Nod_factor_ABC_transporter"/>
</dbReference>
<protein>
    <recommendedName>
        <fullName evidence="6">Transport permease protein</fullName>
    </recommendedName>
</protein>
<evidence type="ECO:0000256" key="6">
    <source>
        <dbReference type="RuleBase" id="RU361157"/>
    </source>
</evidence>